<protein>
    <submittedName>
        <fullName evidence="1">Uncharacterized protein</fullName>
    </submittedName>
</protein>
<dbReference type="RefSeq" id="WP_188576314.1">
    <property type="nucleotide sequence ID" value="NZ_BMCT01000001.1"/>
</dbReference>
<sequence length="98" mass="10429">MGRTKIRAAQEQLGCMWGLGRPLRLSEMGRALRLGGRDPGQTVVRWATNGGPSGPAAVALEMMLAGAPPPDPLSVIVRTKTSQQAPLQPDIKPEKCKT</sequence>
<dbReference type="Proteomes" id="UP000606044">
    <property type="component" value="Unassembled WGS sequence"/>
</dbReference>
<dbReference type="EMBL" id="BMCT01000001">
    <property type="protein sequence ID" value="GGF54223.1"/>
    <property type="molecule type" value="Genomic_DNA"/>
</dbReference>
<name>A0A917BS05_9HYPH</name>
<proteinExistence type="predicted"/>
<organism evidence="1 2">
    <name type="scientific">Azorhizobium oxalatiphilum</name>
    <dbReference type="NCBI Taxonomy" id="980631"/>
    <lineage>
        <taxon>Bacteria</taxon>
        <taxon>Pseudomonadati</taxon>
        <taxon>Pseudomonadota</taxon>
        <taxon>Alphaproteobacteria</taxon>
        <taxon>Hyphomicrobiales</taxon>
        <taxon>Xanthobacteraceae</taxon>
        <taxon>Azorhizobium</taxon>
    </lineage>
</organism>
<reference evidence="1" key="2">
    <citation type="submission" date="2020-09" db="EMBL/GenBank/DDBJ databases">
        <authorList>
            <person name="Sun Q."/>
            <person name="Sedlacek I."/>
        </authorList>
    </citation>
    <scope>NUCLEOTIDE SEQUENCE</scope>
    <source>
        <strain evidence="1">CCM 7897</strain>
    </source>
</reference>
<comment type="caution">
    <text evidence="1">The sequence shown here is derived from an EMBL/GenBank/DDBJ whole genome shotgun (WGS) entry which is preliminary data.</text>
</comment>
<evidence type="ECO:0000313" key="2">
    <source>
        <dbReference type="Proteomes" id="UP000606044"/>
    </source>
</evidence>
<evidence type="ECO:0000313" key="1">
    <source>
        <dbReference type="EMBL" id="GGF54223.1"/>
    </source>
</evidence>
<gene>
    <name evidence="1" type="ORF">GCM10007301_12170</name>
</gene>
<reference evidence="1" key="1">
    <citation type="journal article" date="2014" name="Int. J. Syst. Evol. Microbiol.">
        <title>Complete genome sequence of Corynebacterium casei LMG S-19264T (=DSM 44701T), isolated from a smear-ripened cheese.</title>
        <authorList>
            <consortium name="US DOE Joint Genome Institute (JGI-PGF)"/>
            <person name="Walter F."/>
            <person name="Albersmeier A."/>
            <person name="Kalinowski J."/>
            <person name="Ruckert C."/>
        </authorList>
    </citation>
    <scope>NUCLEOTIDE SEQUENCE</scope>
    <source>
        <strain evidence="1">CCM 7897</strain>
    </source>
</reference>
<accession>A0A917BS05</accession>
<keyword evidence="2" id="KW-1185">Reference proteome</keyword>
<dbReference type="AlphaFoldDB" id="A0A917BS05"/>